<evidence type="ECO:0000256" key="6">
    <source>
        <dbReference type="SAM" id="SignalP"/>
    </source>
</evidence>
<dbReference type="EMBL" id="DVGD01000188">
    <property type="protein sequence ID" value="HIR09910.1"/>
    <property type="molecule type" value="Genomic_DNA"/>
</dbReference>
<evidence type="ECO:0000256" key="1">
    <source>
        <dbReference type="ARBA" id="ARBA00022475"/>
    </source>
</evidence>
<evidence type="ECO:0000256" key="5">
    <source>
        <dbReference type="ARBA" id="ARBA00023288"/>
    </source>
</evidence>
<dbReference type="SUPFAM" id="SSF53850">
    <property type="entry name" value="Periplasmic binding protein-like II"/>
    <property type="match status" value="1"/>
</dbReference>
<dbReference type="Gene3D" id="3.40.190.10">
    <property type="entry name" value="Periplasmic binding protein-like II"/>
    <property type="match status" value="1"/>
</dbReference>
<dbReference type="InterPro" id="IPR006059">
    <property type="entry name" value="SBP"/>
</dbReference>
<evidence type="ECO:0000256" key="4">
    <source>
        <dbReference type="ARBA" id="ARBA00023139"/>
    </source>
</evidence>
<reference evidence="7" key="1">
    <citation type="submission" date="2020-10" db="EMBL/GenBank/DDBJ databases">
        <authorList>
            <person name="Gilroy R."/>
        </authorList>
    </citation>
    <scope>NUCLEOTIDE SEQUENCE</scope>
    <source>
        <strain evidence="7">ChiHjej9B8-7071</strain>
    </source>
</reference>
<feature type="signal peptide" evidence="6">
    <location>
        <begin position="1"/>
        <end position="20"/>
    </location>
</feature>
<keyword evidence="4" id="KW-0564">Palmitate</keyword>
<keyword evidence="2 6" id="KW-0732">Signal</keyword>
<sequence length="824" mass="91821">MKKRVLALLLACLTLVGLLAGCNQKTSNPSNGEENDADTPKCGYQTTFTPLEIDDSLKVEYIYGMCFSGDKVYFVGNAAVGETTATDPETGEPYLDEAGQPITYSTYEPRLFQLEMDTMKVSPMEAYKPSAIPEGMEGSVSINSIIPSSDGSIWVNEQLYAYSASSGGAIAYDSVAVAEATTTEAVAVDTPVAEEPTTDTEYQEINRSTLIHIGADGTVLSSLEIKAEDGTYLGSILADDAGYLYSTDWSNVLIFDGEGKQVATIPVENGINNLVKLSDGKVYANMWFSSEDGSYNGLALVDATAKALSEDVIQLPNGAYNTYPGNDEYPFFYDNNGTIYGYNAQTKEGERMFAWLDCDISSDQVSQFTIKPDGTIVALESSYDEQAMEQKYNLVTIKRVDASTLPPKEEITLAWLYTDWDLRNQIVKFNRSQDKVRINVVDYSQYNTNDNYDAGIQQLNTEILSGKVPDILCTNGLPIEQYEGKGILMDLWQLIDSDSELSREDLMTHLFDVMSVDGKLYQVVSSFSIDTVAGNTAIVGDRDTWTLQDLQQAKEQMSDDATIFGESDVKTDILYTCVSHGVDGFIDWANKTCSFDSQEFIDMLNFANSFPKEFDWENYDYSSADSEYSRLRSGKQMLTRAYLYSFNDVQYQKLLHGGNVSFVGYPTTSGNGSSFNISGGMAISASCKNPEAAWSFVRTILTEDYQTTNYMWQFPTNKHSFEAYKEQAMKQEYYEDPETGEQVPQPTMTYEFDGQQLNLYAMTEDEYNLFMRVYENCNSVTAYNQEINNIITEETAAFFDGQKTAEETAKIIQDRVSLYVAEKG</sequence>
<proteinExistence type="predicted"/>
<dbReference type="InterPro" id="IPR050490">
    <property type="entry name" value="Bact_solute-bd_prot1"/>
</dbReference>
<feature type="chain" id="PRO_5039259413" evidence="6">
    <location>
        <begin position="21"/>
        <end position="824"/>
    </location>
</feature>
<protein>
    <submittedName>
        <fullName evidence="7">Extracellular solute-binding protein</fullName>
    </submittedName>
</protein>
<evidence type="ECO:0000313" key="8">
    <source>
        <dbReference type="Proteomes" id="UP000824258"/>
    </source>
</evidence>
<dbReference type="AlphaFoldDB" id="A0A9D1D779"/>
<dbReference type="PANTHER" id="PTHR43649">
    <property type="entry name" value="ARABINOSE-BINDING PROTEIN-RELATED"/>
    <property type="match status" value="1"/>
</dbReference>
<reference evidence="7" key="2">
    <citation type="journal article" date="2021" name="PeerJ">
        <title>Extensive microbial diversity within the chicken gut microbiome revealed by metagenomics and culture.</title>
        <authorList>
            <person name="Gilroy R."/>
            <person name="Ravi A."/>
            <person name="Getino M."/>
            <person name="Pursley I."/>
            <person name="Horton D.L."/>
            <person name="Alikhan N.F."/>
            <person name="Baker D."/>
            <person name="Gharbi K."/>
            <person name="Hall N."/>
            <person name="Watson M."/>
            <person name="Adriaenssens E.M."/>
            <person name="Foster-Nyarko E."/>
            <person name="Jarju S."/>
            <person name="Secka A."/>
            <person name="Antonio M."/>
            <person name="Oren A."/>
            <person name="Chaudhuri R.R."/>
            <person name="La Ragione R."/>
            <person name="Hildebrand F."/>
            <person name="Pallen M.J."/>
        </authorList>
    </citation>
    <scope>NUCLEOTIDE SEQUENCE</scope>
    <source>
        <strain evidence="7">ChiHjej9B8-7071</strain>
    </source>
</reference>
<keyword evidence="3" id="KW-0472">Membrane</keyword>
<dbReference type="PROSITE" id="PS51257">
    <property type="entry name" value="PROKAR_LIPOPROTEIN"/>
    <property type="match status" value="1"/>
</dbReference>
<accession>A0A9D1D779</accession>
<dbReference type="SUPFAM" id="SSF50998">
    <property type="entry name" value="Quinoprotein alcohol dehydrogenase-like"/>
    <property type="match status" value="1"/>
</dbReference>
<evidence type="ECO:0000256" key="2">
    <source>
        <dbReference type="ARBA" id="ARBA00022729"/>
    </source>
</evidence>
<gene>
    <name evidence="7" type="ORF">IAA70_05870</name>
</gene>
<name>A0A9D1D779_9FIRM</name>
<dbReference type="Proteomes" id="UP000824258">
    <property type="component" value="Unassembled WGS sequence"/>
</dbReference>
<dbReference type="Pfam" id="PF01547">
    <property type="entry name" value="SBP_bac_1"/>
    <property type="match status" value="1"/>
</dbReference>
<comment type="caution">
    <text evidence="7">The sequence shown here is derived from an EMBL/GenBank/DDBJ whole genome shotgun (WGS) entry which is preliminary data.</text>
</comment>
<organism evidence="7 8">
    <name type="scientific">Candidatus Avoscillospira stercoripullorum</name>
    <dbReference type="NCBI Taxonomy" id="2840709"/>
    <lineage>
        <taxon>Bacteria</taxon>
        <taxon>Bacillati</taxon>
        <taxon>Bacillota</taxon>
        <taxon>Clostridia</taxon>
        <taxon>Eubacteriales</taxon>
        <taxon>Oscillospiraceae</taxon>
        <taxon>Oscillospiraceae incertae sedis</taxon>
        <taxon>Candidatus Avoscillospira</taxon>
    </lineage>
</organism>
<evidence type="ECO:0000256" key="3">
    <source>
        <dbReference type="ARBA" id="ARBA00023136"/>
    </source>
</evidence>
<evidence type="ECO:0000313" key="7">
    <source>
        <dbReference type="EMBL" id="HIR09910.1"/>
    </source>
</evidence>
<dbReference type="PANTHER" id="PTHR43649:SF33">
    <property type="entry name" value="POLYGALACTURONAN_RHAMNOGALACTURONAN-BINDING PROTEIN YTCQ"/>
    <property type="match status" value="1"/>
</dbReference>
<keyword evidence="1" id="KW-1003">Cell membrane</keyword>
<keyword evidence="5" id="KW-0449">Lipoprotein</keyword>
<dbReference type="InterPro" id="IPR011047">
    <property type="entry name" value="Quinoprotein_ADH-like_sf"/>
</dbReference>